<gene>
    <name evidence="1" type="ORF">WMO65_02900</name>
</gene>
<dbReference type="EMBL" id="JBBMFP010000002">
    <property type="protein sequence ID" value="MEQ2429941.1"/>
    <property type="molecule type" value="Genomic_DNA"/>
</dbReference>
<evidence type="ECO:0000313" key="2">
    <source>
        <dbReference type="Proteomes" id="UP001457898"/>
    </source>
</evidence>
<proteinExistence type="predicted"/>
<dbReference type="RefSeq" id="WP_187370514.1">
    <property type="nucleotide sequence ID" value="NZ_JBBMFP010000002.1"/>
</dbReference>
<sequence length="53" mass="6639">MEMKISKFVFWIYKQKKYLSFHSRQGYESVYAKTSEEMWELIHLYIETGYKVY</sequence>
<organism evidence="1 2">
    <name type="scientific">Blautia caccae</name>
    <dbReference type="NCBI Taxonomy" id="3133175"/>
    <lineage>
        <taxon>Bacteria</taxon>
        <taxon>Bacillati</taxon>
        <taxon>Bacillota</taxon>
        <taxon>Clostridia</taxon>
        <taxon>Lachnospirales</taxon>
        <taxon>Lachnospiraceae</taxon>
        <taxon>Blautia</taxon>
    </lineage>
</organism>
<reference evidence="1 2" key="1">
    <citation type="submission" date="2024-03" db="EMBL/GenBank/DDBJ databases">
        <title>Human intestinal bacterial collection.</title>
        <authorList>
            <person name="Pauvert C."/>
            <person name="Hitch T.C.A."/>
            <person name="Clavel T."/>
        </authorList>
    </citation>
    <scope>NUCLEOTIDE SEQUENCE [LARGE SCALE GENOMIC DNA]</scope>
    <source>
        <strain evidence="1 2">CLA-SR-H028</strain>
    </source>
</reference>
<evidence type="ECO:0000313" key="1">
    <source>
        <dbReference type="EMBL" id="MEQ2429941.1"/>
    </source>
</evidence>
<dbReference type="Proteomes" id="UP001457898">
    <property type="component" value="Unassembled WGS sequence"/>
</dbReference>
<accession>A0ABV1DHV5</accession>
<protein>
    <submittedName>
        <fullName evidence="1">Uncharacterized protein</fullName>
    </submittedName>
</protein>
<keyword evidence="2" id="KW-1185">Reference proteome</keyword>
<comment type="caution">
    <text evidence="1">The sequence shown here is derived from an EMBL/GenBank/DDBJ whole genome shotgun (WGS) entry which is preliminary data.</text>
</comment>
<name>A0ABV1DHV5_9FIRM</name>